<reference evidence="5 6" key="1">
    <citation type="submission" date="2014-03" db="EMBL/GenBank/DDBJ databases">
        <title>Bradyrhizobium valentinum sp. nov., isolated from effective nodules of Lupinus mariae-josephae, a lupine endemic of basic-lime soils in Eastern Spain.</title>
        <authorList>
            <person name="Duran D."/>
            <person name="Rey L."/>
            <person name="Navarro A."/>
            <person name="Busquets A."/>
            <person name="Imperial J."/>
            <person name="Ruiz-Argueso T."/>
        </authorList>
    </citation>
    <scope>NUCLEOTIDE SEQUENCE [LARGE SCALE GENOMIC DNA]</scope>
    <source>
        <strain evidence="5 6">CCBAU 23086</strain>
    </source>
</reference>
<evidence type="ECO:0000259" key="4">
    <source>
        <dbReference type="PROSITE" id="PS50043"/>
    </source>
</evidence>
<dbReference type="SMART" id="SM00421">
    <property type="entry name" value="HTH_LUXR"/>
    <property type="match status" value="1"/>
</dbReference>
<dbReference type="InterPro" id="IPR036693">
    <property type="entry name" value="TF_LuxR_autoind-bd_dom_sf"/>
</dbReference>
<dbReference type="GO" id="GO:0006355">
    <property type="term" value="P:regulation of DNA-templated transcription"/>
    <property type="evidence" value="ECO:0007669"/>
    <property type="project" value="InterPro"/>
</dbReference>
<keyword evidence="1" id="KW-0805">Transcription regulation</keyword>
<dbReference type="SUPFAM" id="SSF46894">
    <property type="entry name" value="C-terminal effector domain of the bipartite response regulators"/>
    <property type="match status" value="1"/>
</dbReference>
<dbReference type="InterPro" id="IPR000792">
    <property type="entry name" value="Tscrpt_reg_LuxR_C"/>
</dbReference>
<protein>
    <recommendedName>
        <fullName evidence="4">HTH luxR-type domain-containing protein</fullName>
    </recommendedName>
</protein>
<dbReference type="Gene3D" id="1.10.10.10">
    <property type="entry name" value="Winged helix-like DNA-binding domain superfamily/Winged helix DNA-binding domain"/>
    <property type="match status" value="1"/>
</dbReference>
<dbReference type="InterPro" id="IPR036388">
    <property type="entry name" value="WH-like_DNA-bd_sf"/>
</dbReference>
<name>A0A0R3MYR3_9BRAD</name>
<dbReference type="Proteomes" id="UP000051660">
    <property type="component" value="Unassembled WGS sequence"/>
</dbReference>
<comment type="caution">
    <text evidence="5">The sequence shown here is derived from an EMBL/GenBank/DDBJ whole genome shotgun (WGS) entry which is preliminary data.</text>
</comment>
<dbReference type="EMBL" id="LLYB01000057">
    <property type="protein sequence ID" value="KRR25225.1"/>
    <property type="molecule type" value="Genomic_DNA"/>
</dbReference>
<dbReference type="PANTHER" id="PTHR44688:SF16">
    <property type="entry name" value="DNA-BINDING TRANSCRIPTIONAL ACTIVATOR DEVR_DOSR"/>
    <property type="match status" value="1"/>
</dbReference>
<evidence type="ECO:0000313" key="6">
    <source>
        <dbReference type="Proteomes" id="UP000051660"/>
    </source>
</evidence>
<dbReference type="SUPFAM" id="SSF75516">
    <property type="entry name" value="Pheromone-binding domain of LuxR-like quorum-sensing transcription factors"/>
    <property type="match status" value="1"/>
</dbReference>
<dbReference type="Pfam" id="PF03472">
    <property type="entry name" value="Autoind_bind"/>
    <property type="match status" value="1"/>
</dbReference>
<dbReference type="RefSeq" id="WP_057857893.1">
    <property type="nucleotide sequence ID" value="NZ_LLYB01000057.1"/>
</dbReference>
<dbReference type="PRINTS" id="PR00038">
    <property type="entry name" value="HTHLUXR"/>
</dbReference>
<dbReference type="OrthoDB" id="9803630at2"/>
<keyword evidence="2" id="KW-0238">DNA-binding</keyword>
<evidence type="ECO:0000256" key="1">
    <source>
        <dbReference type="ARBA" id="ARBA00023015"/>
    </source>
</evidence>
<dbReference type="CDD" id="cd06170">
    <property type="entry name" value="LuxR_C_like"/>
    <property type="match status" value="1"/>
</dbReference>
<dbReference type="Gene3D" id="3.30.450.80">
    <property type="entry name" value="Transcription factor LuxR-like, autoinducer-binding domain"/>
    <property type="match status" value="1"/>
</dbReference>
<evidence type="ECO:0000313" key="5">
    <source>
        <dbReference type="EMBL" id="KRR25225.1"/>
    </source>
</evidence>
<gene>
    <name evidence="5" type="ORF">CQ14_09400</name>
</gene>
<dbReference type="InterPro" id="IPR005143">
    <property type="entry name" value="TF_LuxR_autoind-bd_dom"/>
</dbReference>
<accession>A0A0R3MYR3</accession>
<dbReference type="Pfam" id="PF00196">
    <property type="entry name" value="GerE"/>
    <property type="match status" value="1"/>
</dbReference>
<dbReference type="AlphaFoldDB" id="A0A0R3MYR3"/>
<dbReference type="PROSITE" id="PS50043">
    <property type="entry name" value="HTH_LUXR_2"/>
    <property type="match status" value="1"/>
</dbReference>
<dbReference type="PANTHER" id="PTHR44688">
    <property type="entry name" value="DNA-BINDING TRANSCRIPTIONAL ACTIVATOR DEVR_DOSR"/>
    <property type="match status" value="1"/>
</dbReference>
<evidence type="ECO:0000256" key="2">
    <source>
        <dbReference type="ARBA" id="ARBA00023125"/>
    </source>
</evidence>
<evidence type="ECO:0000256" key="3">
    <source>
        <dbReference type="ARBA" id="ARBA00023163"/>
    </source>
</evidence>
<keyword evidence="3" id="KW-0804">Transcription</keyword>
<dbReference type="InterPro" id="IPR016032">
    <property type="entry name" value="Sig_transdc_resp-reg_C-effctor"/>
</dbReference>
<organism evidence="5 6">
    <name type="scientific">Bradyrhizobium lablabi</name>
    <dbReference type="NCBI Taxonomy" id="722472"/>
    <lineage>
        <taxon>Bacteria</taxon>
        <taxon>Pseudomonadati</taxon>
        <taxon>Pseudomonadota</taxon>
        <taxon>Alphaproteobacteria</taxon>
        <taxon>Hyphomicrobiales</taxon>
        <taxon>Nitrobacteraceae</taxon>
        <taxon>Bradyrhizobium</taxon>
    </lineage>
</organism>
<feature type="domain" description="HTH luxR-type" evidence="4">
    <location>
        <begin position="172"/>
        <end position="237"/>
    </location>
</feature>
<sequence length="240" mass="27270">MTAIEHSFHEFLDALQTGTDEIAFQNIGERAAHRLGFRWFAYLSLSDDTPRLISSYPRSWTTRYFELGYDDIDPVLRRARTERRIFSWDGEVQMPRSRKLKSFFDDATTFGIRTGVTVPVVGGFGRLAAFTLASQERSAAIDRLVANSSDILHLIGLYFHTNLEIRLSQHRPTHRHRNLTQRECQCLAWSARGKSVVDIAAIVGISPRTVVFHLENCRRKLNAASLTHCAVIATRQGLIP</sequence>
<dbReference type="GO" id="GO:0003677">
    <property type="term" value="F:DNA binding"/>
    <property type="evidence" value="ECO:0007669"/>
    <property type="project" value="UniProtKB-KW"/>
</dbReference>
<proteinExistence type="predicted"/>